<protein>
    <recommendedName>
        <fullName evidence="2">FAD dependent oxidoreductase domain-containing protein</fullName>
    </recommendedName>
</protein>
<dbReference type="SUPFAM" id="SSF51905">
    <property type="entry name" value="FAD/NAD(P)-binding domain"/>
    <property type="match status" value="1"/>
</dbReference>
<keyword evidence="1" id="KW-0560">Oxidoreductase</keyword>
<dbReference type="Pfam" id="PF01266">
    <property type="entry name" value="DAO"/>
    <property type="match status" value="1"/>
</dbReference>
<evidence type="ECO:0000259" key="2">
    <source>
        <dbReference type="Pfam" id="PF01266"/>
    </source>
</evidence>
<proteinExistence type="predicted"/>
<dbReference type="AlphaFoldDB" id="U4VB32"/>
<dbReference type="InterPro" id="IPR036188">
    <property type="entry name" value="FAD/NAD-bd_sf"/>
</dbReference>
<dbReference type="Proteomes" id="UP000016842">
    <property type="component" value="Unassembled WGS sequence"/>
</dbReference>
<dbReference type="Gene3D" id="3.50.50.60">
    <property type="entry name" value="FAD/NAD(P)-binding domain"/>
    <property type="match status" value="1"/>
</dbReference>
<organism evidence="3 4">
    <name type="scientific">Brucella intermedia 229E</name>
    <dbReference type="NCBI Taxonomy" id="1337887"/>
    <lineage>
        <taxon>Bacteria</taxon>
        <taxon>Pseudomonadati</taxon>
        <taxon>Pseudomonadota</taxon>
        <taxon>Alphaproteobacteria</taxon>
        <taxon>Hyphomicrobiales</taxon>
        <taxon>Brucellaceae</taxon>
        <taxon>Brucella/Ochrobactrum group</taxon>
        <taxon>Brucella</taxon>
    </lineage>
</organism>
<dbReference type="InterPro" id="IPR006076">
    <property type="entry name" value="FAD-dep_OxRdtase"/>
</dbReference>
<gene>
    <name evidence="3" type="ORF">Q644_08010</name>
</gene>
<evidence type="ECO:0000313" key="3">
    <source>
        <dbReference type="EMBL" id="ERL99936.1"/>
    </source>
</evidence>
<dbReference type="Gene3D" id="3.30.9.10">
    <property type="entry name" value="D-Amino Acid Oxidase, subunit A, domain 2"/>
    <property type="match status" value="1"/>
</dbReference>
<evidence type="ECO:0000313" key="4">
    <source>
        <dbReference type="Proteomes" id="UP000016842"/>
    </source>
</evidence>
<comment type="caution">
    <text evidence="3">The sequence shown here is derived from an EMBL/GenBank/DDBJ whole genome shotgun (WGS) entry which is preliminary data.</text>
</comment>
<sequence>MRQSVDGRFLIGGRGAVGMNEKKALMEALKAGMVRLFPQLDGIGIDYHWSGHVALTMDGLPHLHNPAPGLHAMLGYNGRGVAMATAFGKMYAEYIAEGRPMVYPTTQIPRLSWHSIRKPVMDVGIRWYWVKDSLGFASK</sequence>
<evidence type="ECO:0000256" key="1">
    <source>
        <dbReference type="ARBA" id="ARBA00023002"/>
    </source>
</evidence>
<reference evidence="3 4" key="1">
    <citation type="journal article" date="2014" name="FEMS Microbiol. Lett.">
        <title>Genome sequencing analysis reveals virulence-related gene content of Ochrobactrum intermedium strain 229E, a urease-positive strain isolated from the human gastric niche.</title>
        <authorList>
            <person name="Kulkarni G.J."/>
            <person name="Shetty S."/>
            <person name="Dharne M.S."/>
            <person name="Shouche Y.S."/>
        </authorList>
    </citation>
    <scope>NUCLEOTIDE SEQUENCE [LARGE SCALE GENOMIC DNA]</scope>
    <source>
        <strain evidence="3 4">229E</strain>
    </source>
</reference>
<accession>U4VB32</accession>
<dbReference type="PATRIC" id="fig|1337887.3.peg.5039"/>
<dbReference type="EMBL" id="ASXJ01000349">
    <property type="protein sequence ID" value="ERL99936.1"/>
    <property type="molecule type" value="Genomic_DNA"/>
</dbReference>
<name>U4VB32_9HYPH</name>
<dbReference type="GO" id="GO:0016491">
    <property type="term" value="F:oxidoreductase activity"/>
    <property type="evidence" value="ECO:0007669"/>
    <property type="project" value="UniProtKB-KW"/>
</dbReference>
<feature type="domain" description="FAD dependent oxidoreductase" evidence="2">
    <location>
        <begin position="1"/>
        <end position="93"/>
    </location>
</feature>